<dbReference type="Proteomes" id="UP000292957">
    <property type="component" value="Unassembled WGS sequence"/>
</dbReference>
<name>A0A4Q9P5R5_9APHY</name>
<proteinExistence type="predicted"/>
<evidence type="ECO:0000256" key="1">
    <source>
        <dbReference type="SAM" id="MobiDB-lite"/>
    </source>
</evidence>
<feature type="region of interest" description="Disordered" evidence="1">
    <location>
        <begin position="1"/>
        <end position="69"/>
    </location>
</feature>
<accession>A0A4Q9P5R5</accession>
<gene>
    <name evidence="2" type="ORF">BD311DRAFT_544829</name>
</gene>
<protein>
    <submittedName>
        <fullName evidence="2">Uncharacterized protein</fullName>
    </submittedName>
</protein>
<sequence>MSSPTNQDKLTDANVSDELTDRPTAGTPAREPGVVEPGRNHQPSHDHPTAGAGAPSTPRPCPSPPIDEDDVTVDDIDNILGVAIGFFDLPRPLDDAAHARLHVMIATLPDRELRAAFIALVDSLPEVPQPVIRMLAPASGAETMPWGFGTQCSGKWCSRCWVGERSANRRRAANTEE</sequence>
<organism evidence="2">
    <name type="scientific">Dichomitus squalens</name>
    <dbReference type="NCBI Taxonomy" id="114155"/>
    <lineage>
        <taxon>Eukaryota</taxon>
        <taxon>Fungi</taxon>
        <taxon>Dikarya</taxon>
        <taxon>Basidiomycota</taxon>
        <taxon>Agaricomycotina</taxon>
        <taxon>Agaricomycetes</taxon>
        <taxon>Polyporales</taxon>
        <taxon>Polyporaceae</taxon>
        <taxon>Dichomitus</taxon>
    </lineage>
</organism>
<reference evidence="2" key="1">
    <citation type="submission" date="2019-01" db="EMBL/GenBank/DDBJ databases">
        <title>Draft genome sequences of three monokaryotic isolates of the white-rot basidiomycete fungus Dichomitus squalens.</title>
        <authorList>
            <consortium name="DOE Joint Genome Institute"/>
            <person name="Lopez S.C."/>
            <person name="Andreopoulos B."/>
            <person name="Pangilinan J."/>
            <person name="Lipzen A."/>
            <person name="Riley R."/>
            <person name="Ahrendt S."/>
            <person name="Ng V."/>
            <person name="Barry K."/>
            <person name="Daum C."/>
            <person name="Grigoriev I.V."/>
            <person name="Hilden K.S."/>
            <person name="Makela M.R."/>
            <person name="de Vries R.P."/>
        </authorList>
    </citation>
    <scope>NUCLEOTIDE SEQUENCE [LARGE SCALE GENOMIC DNA]</scope>
    <source>
        <strain evidence="2">OM18370.1</strain>
    </source>
</reference>
<dbReference type="EMBL" id="ML143394">
    <property type="protein sequence ID" value="TBU32567.1"/>
    <property type="molecule type" value="Genomic_DNA"/>
</dbReference>
<evidence type="ECO:0000313" key="2">
    <source>
        <dbReference type="EMBL" id="TBU32567.1"/>
    </source>
</evidence>
<dbReference type="AlphaFoldDB" id="A0A4Q9P5R5"/>